<evidence type="ECO:0008006" key="4">
    <source>
        <dbReference type="Google" id="ProtNLM"/>
    </source>
</evidence>
<keyword evidence="1" id="KW-1133">Transmembrane helix</keyword>
<keyword evidence="3" id="KW-1185">Reference proteome</keyword>
<sequence length="282" mass="32398">MFFNQKLIVIKKDIEDEISWYSSITDGVKKPLSIFRNKAVAAINKLPTNEKIIKNDSPIDERRILEKILQERLPQNEIIIQLNTIIDKAFEQYKKKWKKTIDASTTVFYSNRNHQFEAITKDVFKLQHQMEASEQVLGASLGSAIIGTVGLAAGWHTLGYAMLNVFPPIAVFAAVATVATAALTKNNVIDRKKQEAQEAVDRYLREIYDFLEARGLDTNNGNTLFNEIDKIGKQIERRTLIQWTSKMELSTDDIQRLLQGFEDYIRLLESEMDRINREITTE</sequence>
<name>A0ABS2Q758_9BACL</name>
<organism evidence="2 3">
    <name type="scientific">Sporolactobacillus spathodeae</name>
    <dbReference type="NCBI Taxonomy" id="1465502"/>
    <lineage>
        <taxon>Bacteria</taxon>
        <taxon>Bacillati</taxon>
        <taxon>Bacillota</taxon>
        <taxon>Bacilli</taxon>
        <taxon>Bacillales</taxon>
        <taxon>Sporolactobacillaceae</taxon>
        <taxon>Sporolactobacillus</taxon>
    </lineage>
</organism>
<reference evidence="2 3" key="1">
    <citation type="submission" date="2021-01" db="EMBL/GenBank/DDBJ databases">
        <title>Genomic Encyclopedia of Type Strains, Phase IV (KMG-IV): sequencing the most valuable type-strain genomes for metagenomic binning, comparative biology and taxonomic classification.</title>
        <authorList>
            <person name="Goeker M."/>
        </authorList>
    </citation>
    <scope>NUCLEOTIDE SEQUENCE [LARGE SCALE GENOMIC DNA]</scope>
    <source>
        <strain evidence="2 3">DSM 100968</strain>
    </source>
</reference>
<evidence type="ECO:0000256" key="1">
    <source>
        <dbReference type="SAM" id="Phobius"/>
    </source>
</evidence>
<dbReference type="Proteomes" id="UP000823201">
    <property type="component" value="Unassembled WGS sequence"/>
</dbReference>
<gene>
    <name evidence="2" type="ORF">JOC27_000681</name>
</gene>
<feature type="transmembrane region" description="Helical" evidence="1">
    <location>
        <begin position="136"/>
        <end position="155"/>
    </location>
</feature>
<keyword evidence="1" id="KW-0812">Transmembrane</keyword>
<keyword evidence="1" id="KW-0472">Membrane</keyword>
<dbReference type="RefSeq" id="WP_205005583.1">
    <property type="nucleotide sequence ID" value="NZ_CBCRXA010000016.1"/>
</dbReference>
<proteinExistence type="predicted"/>
<comment type="caution">
    <text evidence="2">The sequence shown here is derived from an EMBL/GenBank/DDBJ whole genome shotgun (WGS) entry which is preliminary data.</text>
</comment>
<accession>A0ABS2Q758</accession>
<evidence type="ECO:0000313" key="3">
    <source>
        <dbReference type="Proteomes" id="UP000823201"/>
    </source>
</evidence>
<evidence type="ECO:0000313" key="2">
    <source>
        <dbReference type="EMBL" id="MBM7657240.1"/>
    </source>
</evidence>
<protein>
    <recommendedName>
        <fullName evidence="4">SLATT domain-containing protein</fullName>
    </recommendedName>
</protein>
<feature type="transmembrane region" description="Helical" evidence="1">
    <location>
        <begin position="161"/>
        <end position="183"/>
    </location>
</feature>
<dbReference type="EMBL" id="JAFBEV010000004">
    <property type="protein sequence ID" value="MBM7657240.1"/>
    <property type="molecule type" value="Genomic_DNA"/>
</dbReference>